<accession>A0A8S9WPF6</accession>
<evidence type="ECO:0000313" key="2">
    <source>
        <dbReference type="Proteomes" id="UP000466442"/>
    </source>
</evidence>
<reference evidence="1" key="1">
    <citation type="journal article" date="2021" name="Mol. Ecol. Resour.">
        <title>Apolygus lucorum genome provides insights into omnivorousness and mesophyll feeding.</title>
        <authorList>
            <person name="Liu Y."/>
            <person name="Liu H."/>
            <person name="Wang H."/>
            <person name="Huang T."/>
            <person name="Liu B."/>
            <person name="Yang B."/>
            <person name="Yin L."/>
            <person name="Li B."/>
            <person name="Zhang Y."/>
            <person name="Zhang S."/>
            <person name="Jiang F."/>
            <person name="Zhang X."/>
            <person name="Ren Y."/>
            <person name="Wang B."/>
            <person name="Wang S."/>
            <person name="Lu Y."/>
            <person name="Wu K."/>
            <person name="Fan W."/>
            <person name="Wang G."/>
        </authorList>
    </citation>
    <scope>NUCLEOTIDE SEQUENCE</scope>
    <source>
        <strain evidence="1">12Hb</strain>
    </source>
</reference>
<sequence length="99" mass="10847">MFASFANGKNYKAVRGAVATAKYILGKADERFLHGQLSEQDLADAAGFIVTKLETLADGLKYKHGGTMSKAAEKVFKPAQRSLKNIKKHLEDAYKDSLN</sequence>
<dbReference type="EMBL" id="WIXP02000016">
    <property type="protein sequence ID" value="KAF6198021.1"/>
    <property type="molecule type" value="Genomic_DNA"/>
</dbReference>
<dbReference type="Proteomes" id="UP000466442">
    <property type="component" value="Linkage Group LG16"/>
</dbReference>
<dbReference type="AlphaFoldDB" id="A0A8S9WPF6"/>
<name>A0A8S9WPF6_APOLU</name>
<keyword evidence="2" id="KW-1185">Reference proteome</keyword>
<organism evidence="1 2">
    <name type="scientific">Apolygus lucorum</name>
    <name type="common">Small green plant bug</name>
    <name type="synonym">Lygocoris lucorum</name>
    <dbReference type="NCBI Taxonomy" id="248454"/>
    <lineage>
        <taxon>Eukaryota</taxon>
        <taxon>Metazoa</taxon>
        <taxon>Ecdysozoa</taxon>
        <taxon>Arthropoda</taxon>
        <taxon>Hexapoda</taxon>
        <taxon>Insecta</taxon>
        <taxon>Pterygota</taxon>
        <taxon>Neoptera</taxon>
        <taxon>Paraneoptera</taxon>
        <taxon>Hemiptera</taxon>
        <taxon>Heteroptera</taxon>
        <taxon>Panheteroptera</taxon>
        <taxon>Cimicomorpha</taxon>
        <taxon>Miridae</taxon>
        <taxon>Mirini</taxon>
        <taxon>Apolygus</taxon>
    </lineage>
</organism>
<proteinExistence type="predicted"/>
<protein>
    <submittedName>
        <fullName evidence="1">Uncharacterized protein</fullName>
    </submittedName>
</protein>
<gene>
    <name evidence="1" type="ORF">GE061_007766</name>
</gene>
<comment type="caution">
    <text evidence="1">The sequence shown here is derived from an EMBL/GenBank/DDBJ whole genome shotgun (WGS) entry which is preliminary data.</text>
</comment>
<evidence type="ECO:0000313" key="1">
    <source>
        <dbReference type="EMBL" id="KAF6198021.1"/>
    </source>
</evidence>